<dbReference type="CDD" id="cd19049">
    <property type="entry name" value="LGIC_TM_anion"/>
    <property type="match status" value="1"/>
</dbReference>
<evidence type="ECO:0000259" key="18">
    <source>
        <dbReference type="Pfam" id="PF02932"/>
    </source>
</evidence>
<dbReference type="FunFam" id="2.70.170.10:FF:000065">
    <property type="entry name" value="Glutamate-gated chloride channel, putative"/>
    <property type="match status" value="1"/>
</dbReference>
<dbReference type="GO" id="GO:0005230">
    <property type="term" value="F:extracellular ligand-gated monoatomic ion channel activity"/>
    <property type="evidence" value="ECO:0007669"/>
    <property type="project" value="InterPro"/>
</dbReference>
<evidence type="ECO:0000313" key="20">
    <source>
        <dbReference type="Proteomes" id="UP000440578"/>
    </source>
</evidence>
<keyword evidence="8 15" id="KW-0732">Signal</keyword>
<reference evidence="19 20" key="1">
    <citation type="submission" date="2019-07" db="EMBL/GenBank/DDBJ databases">
        <title>Draft genome assembly of a fouling barnacle, Amphibalanus amphitrite (Darwin, 1854): The first reference genome for Thecostraca.</title>
        <authorList>
            <person name="Kim W."/>
        </authorList>
    </citation>
    <scope>NUCLEOTIDE SEQUENCE [LARGE SCALE GENOMIC DNA]</scope>
    <source>
        <strain evidence="19">SNU_AA5</strain>
        <tissue evidence="19">Soma without cirri and trophi</tissue>
    </source>
</reference>
<evidence type="ECO:0000256" key="8">
    <source>
        <dbReference type="ARBA" id="ARBA00022729"/>
    </source>
</evidence>
<dbReference type="InterPro" id="IPR029058">
    <property type="entry name" value="AB_hydrolase_fold"/>
</dbReference>
<dbReference type="Pfam" id="PF02931">
    <property type="entry name" value="Neur_chan_LBD"/>
    <property type="match status" value="1"/>
</dbReference>
<keyword evidence="10" id="KW-1133">Transmembrane helix</keyword>
<evidence type="ECO:0000256" key="5">
    <source>
        <dbReference type="ARBA" id="ARBA00022475"/>
    </source>
</evidence>
<dbReference type="GO" id="GO:0099095">
    <property type="term" value="F:ligand-gated monoatomic anion channel activity"/>
    <property type="evidence" value="ECO:0007669"/>
    <property type="project" value="UniProtKB-ARBA"/>
</dbReference>
<dbReference type="InterPro" id="IPR006202">
    <property type="entry name" value="Neur_chan_lig-bd"/>
</dbReference>
<dbReference type="SUPFAM" id="SSF90112">
    <property type="entry name" value="Neurotransmitter-gated ion-channel transmembrane pore"/>
    <property type="match status" value="1"/>
</dbReference>
<evidence type="ECO:0000259" key="16">
    <source>
        <dbReference type="Pfam" id="PF00135"/>
    </source>
</evidence>
<dbReference type="GO" id="GO:0005254">
    <property type="term" value="F:chloride channel activity"/>
    <property type="evidence" value="ECO:0007669"/>
    <property type="project" value="UniProtKB-ARBA"/>
</dbReference>
<dbReference type="InterPro" id="IPR050309">
    <property type="entry name" value="Type-B_Carboxylest/Lipase"/>
</dbReference>
<dbReference type="OrthoDB" id="6362614at2759"/>
<dbReference type="EMBL" id="VIIS01001697">
    <property type="protein sequence ID" value="KAF0294231.1"/>
    <property type="molecule type" value="Genomic_DNA"/>
</dbReference>
<evidence type="ECO:0000256" key="14">
    <source>
        <dbReference type="ARBA" id="ARBA00023303"/>
    </source>
</evidence>
<comment type="similarity">
    <text evidence="15">Belongs to the ligand-gated ion channel (TC 1.A.9) family.</text>
</comment>
<keyword evidence="20" id="KW-1185">Reference proteome</keyword>
<gene>
    <name evidence="19" type="primary">ESTF_0</name>
    <name evidence="19" type="ORF">FJT64_008084</name>
</gene>
<evidence type="ECO:0000256" key="13">
    <source>
        <dbReference type="ARBA" id="ARBA00023180"/>
    </source>
</evidence>
<keyword evidence="6" id="KW-0719">Serine esterase</keyword>
<evidence type="ECO:0000256" key="9">
    <source>
        <dbReference type="ARBA" id="ARBA00022801"/>
    </source>
</evidence>
<dbReference type="PROSITE" id="PS00122">
    <property type="entry name" value="CARBOXYLESTERASE_B_1"/>
    <property type="match status" value="1"/>
</dbReference>
<proteinExistence type="inferred from homology"/>
<evidence type="ECO:0000256" key="15">
    <source>
        <dbReference type="RuleBase" id="RU000687"/>
    </source>
</evidence>
<comment type="caution">
    <text evidence="19">The sequence shown here is derived from an EMBL/GenBank/DDBJ whole genome shotgun (WGS) entry which is preliminary data.</text>
</comment>
<dbReference type="InterPro" id="IPR018000">
    <property type="entry name" value="Neurotransmitter_ion_chnl_CS"/>
</dbReference>
<dbReference type="InterPro" id="IPR002018">
    <property type="entry name" value="CarbesteraseB"/>
</dbReference>
<feature type="domain" description="Neurotransmitter-gated ion-channel ligand-binding" evidence="17">
    <location>
        <begin position="34"/>
        <end position="240"/>
    </location>
</feature>
<dbReference type="InterPro" id="IPR019826">
    <property type="entry name" value="Carboxylesterase_B_AS"/>
</dbReference>
<dbReference type="Proteomes" id="UP000440578">
    <property type="component" value="Unassembled WGS sequence"/>
</dbReference>
<dbReference type="GO" id="GO:0004888">
    <property type="term" value="F:transmembrane signaling receptor activity"/>
    <property type="evidence" value="ECO:0007669"/>
    <property type="project" value="InterPro"/>
</dbReference>
<dbReference type="InterPro" id="IPR036719">
    <property type="entry name" value="Neuro-gated_channel_TM_sf"/>
</dbReference>
<accession>A0A6A4VXR4</accession>
<protein>
    <submittedName>
        <fullName evidence="19">Esterase FE4</fullName>
    </submittedName>
</protein>
<evidence type="ECO:0000256" key="12">
    <source>
        <dbReference type="ARBA" id="ARBA00023136"/>
    </source>
</evidence>
<name>A0A6A4VXR4_AMPAM</name>
<keyword evidence="11 15" id="KW-0406">Ion transport</keyword>
<evidence type="ECO:0000256" key="4">
    <source>
        <dbReference type="ARBA" id="ARBA00022448"/>
    </source>
</evidence>
<comment type="similarity">
    <text evidence="3">Belongs to the type-B carboxylesterase/lipase family.</text>
</comment>
<keyword evidence="5" id="KW-1003">Cell membrane</keyword>
<evidence type="ECO:0000256" key="2">
    <source>
        <dbReference type="ARBA" id="ARBA00004236"/>
    </source>
</evidence>
<dbReference type="PRINTS" id="PR00253">
    <property type="entry name" value="GABAARECEPTR"/>
</dbReference>
<feature type="signal peptide" evidence="15">
    <location>
        <begin position="1"/>
        <end position="18"/>
    </location>
</feature>
<feature type="chain" id="PRO_5025709196" evidence="15">
    <location>
        <begin position="19"/>
        <end position="880"/>
    </location>
</feature>
<dbReference type="SUPFAM" id="SSF63712">
    <property type="entry name" value="Nicotinic receptor ligand binding domain-like"/>
    <property type="match status" value="1"/>
</dbReference>
<dbReference type="InterPro" id="IPR006201">
    <property type="entry name" value="Neur_channel"/>
</dbReference>
<dbReference type="AlphaFoldDB" id="A0A6A4VXR4"/>
<evidence type="ECO:0000256" key="10">
    <source>
        <dbReference type="ARBA" id="ARBA00022989"/>
    </source>
</evidence>
<dbReference type="InterPro" id="IPR006028">
    <property type="entry name" value="GABAA/Glycine_rcpt"/>
</dbReference>
<evidence type="ECO:0000256" key="3">
    <source>
        <dbReference type="ARBA" id="ARBA00005964"/>
    </source>
</evidence>
<dbReference type="SUPFAM" id="SSF53474">
    <property type="entry name" value="alpha/beta-Hydrolases"/>
    <property type="match status" value="1"/>
</dbReference>
<evidence type="ECO:0000256" key="1">
    <source>
        <dbReference type="ARBA" id="ARBA00004141"/>
    </source>
</evidence>
<dbReference type="PANTHER" id="PTHR11559">
    <property type="entry name" value="CARBOXYLESTERASE"/>
    <property type="match status" value="1"/>
</dbReference>
<evidence type="ECO:0000259" key="17">
    <source>
        <dbReference type="Pfam" id="PF02931"/>
    </source>
</evidence>
<comment type="subcellular location">
    <subcellularLocation>
        <location evidence="2">Cell membrane</location>
    </subcellularLocation>
    <subcellularLocation>
        <location evidence="1">Membrane</location>
        <topology evidence="1">Multi-pass membrane protein</topology>
    </subcellularLocation>
</comment>
<dbReference type="PROSITE" id="PS00236">
    <property type="entry name" value="NEUROTR_ION_CHANNEL"/>
    <property type="match status" value="1"/>
</dbReference>
<dbReference type="Gene3D" id="1.20.58.390">
    <property type="entry name" value="Neurotransmitter-gated ion-channel transmembrane domain"/>
    <property type="match status" value="1"/>
</dbReference>
<keyword evidence="13" id="KW-0325">Glycoprotein</keyword>
<feature type="domain" description="Carboxylesterase type B" evidence="16">
    <location>
        <begin position="342"/>
        <end position="864"/>
    </location>
</feature>
<evidence type="ECO:0000256" key="11">
    <source>
        <dbReference type="ARBA" id="ARBA00023065"/>
    </source>
</evidence>
<evidence type="ECO:0000256" key="7">
    <source>
        <dbReference type="ARBA" id="ARBA00022692"/>
    </source>
</evidence>
<dbReference type="NCBIfam" id="TIGR00860">
    <property type="entry name" value="LIC"/>
    <property type="match status" value="1"/>
</dbReference>
<dbReference type="GO" id="GO:0005886">
    <property type="term" value="C:plasma membrane"/>
    <property type="evidence" value="ECO:0007669"/>
    <property type="project" value="UniProtKB-SubCell"/>
</dbReference>
<evidence type="ECO:0000256" key="6">
    <source>
        <dbReference type="ARBA" id="ARBA00022487"/>
    </source>
</evidence>
<keyword evidence="14 15" id="KW-0407">Ion channel</keyword>
<dbReference type="Pfam" id="PF02932">
    <property type="entry name" value="Neur_chan_memb"/>
    <property type="match status" value="1"/>
</dbReference>
<evidence type="ECO:0000313" key="19">
    <source>
        <dbReference type="EMBL" id="KAF0294231.1"/>
    </source>
</evidence>
<dbReference type="InterPro" id="IPR038050">
    <property type="entry name" value="Neuro_actylchol_rec"/>
</dbReference>
<dbReference type="Gene3D" id="3.40.50.1820">
    <property type="entry name" value="alpha/beta hydrolase"/>
    <property type="match status" value="1"/>
</dbReference>
<feature type="domain" description="Neurotransmitter-gated ion-channel transmembrane" evidence="18">
    <location>
        <begin position="249"/>
        <end position="302"/>
    </location>
</feature>
<organism evidence="19 20">
    <name type="scientific">Amphibalanus amphitrite</name>
    <name type="common">Striped barnacle</name>
    <name type="synonym">Balanus amphitrite</name>
    <dbReference type="NCBI Taxonomy" id="1232801"/>
    <lineage>
        <taxon>Eukaryota</taxon>
        <taxon>Metazoa</taxon>
        <taxon>Ecdysozoa</taxon>
        <taxon>Arthropoda</taxon>
        <taxon>Crustacea</taxon>
        <taxon>Multicrustacea</taxon>
        <taxon>Cirripedia</taxon>
        <taxon>Thoracica</taxon>
        <taxon>Thoracicalcarea</taxon>
        <taxon>Balanomorpha</taxon>
        <taxon>Balanoidea</taxon>
        <taxon>Balanidae</taxon>
        <taxon>Amphibalaninae</taxon>
        <taxon>Amphibalanus</taxon>
    </lineage>
</organism>
<dbReference type="InterPro" id="IPR036734">
    <property type="entry name" value="Neur_chan_lig-bd_sf"/>
</dbReference>
<dbReference type="Gene3D" id="2.70.170.10">
    <property type="entry name" value="Neurotransmitter-gated ion-channel ligand-binding domain"/>
    <property type="match status" value="1"/>
</dbReference>
<dbReference type="InterPro" id="IPR006029">
    <property type="entry name" value="Neurotrans-gated_channel_TM"/>
</dbReference>
<keyword evidence="4 15" id="KW-0813">Transport</keyword>
<sequence length="880" mass="97594">MGPVGILTVFWAAGSALAATAGKQRAYFNVTELRVLDMMLKNYDRRATPTFAEDTPTEVTVELYIRSFGSINPSTMDYEVDLYLRQYWTDPRLRHKDITTPLDLNDPNLVKAIWKPEVYFPNAKHGEFQFVTVPNVLIRLNPGGKIFYMLRLKLIFACMMEVSKFPLDYQVCTMEIGSFSKTLSELELRWKTEKPVVLYESLKMPQFEFGGVETSMCEQEQSSSIGDYSCLQAAFTLRRSLGFHLVQSYIPTILIVMISWVSFWMDVDSVPGRVTLGITTLLTMTTKSSGIQAEVPQVSYVKVSGVAQVSYVKRRSAATMSATDLALLLLVVTQATATANRPRVRLSDGELLGTTETSAAGTPYAVFYGVPYAQPPVGALRFRRPEPAQPWNGTRDADTPSEPCAQLYVDRFRGSEDCLYANVYTPSLPEDPPSAAGRHVVVYIPGGAFNFGSGGPGQLGGGRFVDEGIVLVTFNYRVGPFGFLTTEDEAAPGNYGLHDQVLALRWVRDNIAAFGGDPDRVTLAGESAGGASTHLHMLSPLSRGLFQRAISQSATALSFWALGEGQRTKAEEVGAALGCPVNRSAELVDCLREASAQSIVATLEPAFRRWSIYPMVFAFRPRVERGVPGAFLPDSPRRLLERGEVADVPWLVGFNSDEGGTFGSFSLLNTSALESLRRYPDTNGPVWLGLETQRNSSALYEAIRQFYFGTQRPGLTTAAQFIQAEGDRYFASGVDVAVRLQARHSTAPVFKYVLEEVPETSFPALLAQKAGNSELPFFPWGVSHKDDLRYLFTGPRFPASRRDGEFATKLTSVWSGFIRTGRPQSALLDVSAWKPYKERQDNHMRLSSSPRPDTGAYQKRMEFWRSLPIDEDWNPTKQTE</sequence>
<dbReference type="Pfam" id="PF00135">
    <property type="entry name" value="COesterase"/>
    <property type="match status" value="1"/>
</dbReference>
<dbReference type="PRINTS" id="PR00252">
    <property type="entry name" value="NRIONCHANNEL"/>
</dbReference>
<dbReference type="GO" id="GO:0052689">
    <property type="term" value="F:carboxylic ester hydrolase activity"/>
    <property type="evidence" value="ECO:0007669"/>
    <property type="project" value="UniProtKB-KW"/>
</dbReference>
<keyword evidence="12" id="KW-0472">Membrane</keyword>
<keyword evidence="7" id="KW-0812">Transmembrane</keyword>
<keyword evidence="9" id="KW-0378">Hydrolase</keyword>